<proteinExistence type="predicted"/>
<gene>
    <name evidence="1" type="ORF">Tci_028134</name>
</gene>
<name>A0A6L2L3K1_TANCI</name>
<dbReference type="AlphaFoldDB" id="A0A6L2L3K1"/>
<dbReference type="EMBL" id="BKCJ010003616">
    <property type="protein sequence ID" value="GEU56156.1"/>
    <property type="molecule type" value="Genomic_DNA"/>
</dbReference>
<organism evidence="1">
    <name type="scientific">Tanacetum cinerariifolium</name>
    <name type="common">Dalmatian daisy</name>
    <name type="synonym">Chrysanthemum cinerariifolium</name>
    <dbReference type="NCBI Taxonomy" id="118510"/>
    <lineage>
        <taxon>Eukaryota</taxon>
        <taxon>Viridiplantae</taxon>
        <taxon>Streptophyta</taxon>
        <taxon>Embryophyta</taxon>
        <taxon>Tracheophyta</taxon>
        <taxon>Spermatophyta</taxon>
        <taxon>Magnoliopsida</taxon>
        <taxon>eudicotyledons</taxon>
        <taxon>Gunneridae</taxon>
        <taxon>Pentapetalae</taxon>
        <taxon>asterids</taxon>
        <taxon>campanulids</taxon>
        <taxon>Asterales</taxon>
        <taxon>Asteraceae</taxon>
        <taxon>Asteroideae</taxon>
        <taxon>Anthemideae</taxon>
        <taxon>Anthemidinae</taxon>
        <taxon>Tanacetum</taxon>
    </lineage>
</organism>
<sequence>MVRWDLVQLVWRRPELEAPPWILVRAMPMPLPALGCRPMVEHTLENQERKLERWCMPKRMWSSHMPQTLTQALDKCLIMIHQRQTLKCSGMVTEGVTS</sequence>
<comment type="caution">
    <text evidence="1">The sequence shown here is derived from an EMBL/GenBank/DDBJ whole genome shotgun (WGS) entry which is preliminary data.</text>
</comment>
<protein>
    <submittedName>
        <fullName evidence="1">Uncharacterized protein</fullName>
    </submittedName>
</protein>
<accession>A0A6L2L3K1</accession>
<reference evidence="1" key="1">
    <citation type="journal article" date="2019" name="Sci. Rep.">
        <title>Draft genome of Tanacetum cinerariifolium, the natural source of mosquito coil.</title>
        <authorList>
            <person name="Yamashiro T."/>
            <person name="Shiraishi A."/>
            <person name="Satake H."/>
            <person name="Nakayama K."/>
        </authorList>
    </citation>
    <scope>NUCLEOTIDE SEQUENCE</scope>
</reference>
<evidence type="ECO:0000313" key="1">
    <source>
        <dbReference type="EMBL" id="GEU56156.1"/>
    </source>
</evidence>